<gene>
    <name evidence="2" type="ORF">AAND1436_LOCUS19731</name>
</gene>
<sequence>MIAEEDLEAEAAPATRSSRVVQAGGSLRAELEALRAELTPAVKAQAELVRSLQEQQQALVQQVEDCKSTATRDIEGAQNGVQGALQGLHQLSGAVRVLGKQVRGEAGDDLDVTTPLPDTLLLTPDTAPWEPASTCRRRDILSDLEIRLQGLGQRVSAVGNDPEPAPVARSRPHAESC</sequence>
<evidence type="ECO:0000256" key="1">
    <source>
        <dbReference type="SAM" id="MobiDB-lite"/>
    </source>
</evidence>
<evidence type="ECO:0000313" key="2">
    <source>
        <dbReference type="EMBL" id="CAD9432500.1"/>
    </source>
</evidence>
<reference evidence="2" key="1">
    <citation type="submission" date="2021-01" db="EMBL/GenBank/DDBJ databases">
        <authorList>
            <person name="Corre E."/>
            <person name="Pelletier E."/>
            <person name="Niang G."/>
            <person name="Scheremetjew M."/>
            <person name="Finn R."/>
            <person name="Kale V."/>
            <person name="Holt S."/>
            <person name="Cochrane G."/>
            <person name="Meng A."/>
            <person name="Brown T."/>
            <person name="Cohen L."/>
        </authorList>
    </citation>
    <scope>NUCLEOTIDE SEQUENCE</scope>
    <source>
        <strain evidence="2">CCMP2222</strain>
    </source>
</reference>
<proteinExistence type="predicted"/>
<dbReference type="AlphaFoldDB" id="A0A7S2G7D4"/>
<dbReference type="EMBL" id="HBGQ01040366">
    <property type="protein sequence ID" value="CAD9432500.1"/>
    <property type="molecule type" value="Transcribed_RNA"/>
</dbReference>
<organism evidence="2">
    <name type="scientific">Alexandrium andersonii</name>
    <dbReference type="NCBI Taxonomy" id="327968"/>
    <lineage>
        <taxon>Eukaryota</taxon>
        <taxon>Sar</taxon>
        <taxon>Alveolata</taxon>
        <taxon>Dinophyceae</taxon>
        <taxon>Gonyaulacales</taxon>
        <taxon>Pyrocystaceae</taxon>
        <taxon>Alexandrium</taxon>
    </lineage>
</organism>
<name>A0A7S2G7D4_9DINO</name>
<accession>A0A7S2G7D4</accession>
<feature type="region of interest" description="Disordered" evidence="1">
    <location>
        <begin position="154"/>
        <end position="177"/>
    </location>
</feature>
<protein>
    <submittedName>
        <fullName evidence="2">Uncharacterized protein</fullName>
    </submittedName>
</protein>